<proteinExistence type="predicted"/>
<feature type="domain" description="C2H2-type" evidence="6">
    <location>
        <begin position="507"/>
        <end position="529"/>
    </location>
</feature>
<dbReference type="PANTHER" id="PTHR24379">
    <property type="entry name" value="KRAB AND ZINC FINGER DOMAIN-CONTAINING"/>
    <property type="match status" value="1"/>
</dbReference>
<dbReference type="SMART" id="SM00355">
    <property type="entry name" value="ZnF_C2H2"/>
    <property type="match status" value="10"/>
</dbReference>
<evidence type="ECO:0000256" key="3">
    <source>
        <dbReference type="ARBA" id="ARBA00022771"/>
    </source>
</evidence>
<dbReference type="PANTHER" id="PTHR24379:SF121">
    <property type="entry name" value="C2H2-TYPE DOMAIN-CONTAINING PROTEIN"/>
    <property type="match status" value="1"/>
</dbReference>
<evidence type="ECO:0000256" key="2">
    <source>
        <dbReference type="ARBA" id="ARBA00022737"/>
    </source>
</evidence>
<evidence type="ECO:0000313" key="7">
    <source>
        <dbReference type="Proteomes" id="UP000504629"/>
    </source>
</evidence>
<accession>A0A6J2KDM6</accession>
<feature type="domain" description="C2H2-type" evidence="6">
    <location>
        <begin position="321"/>
        <end position="349"/>
    </location>
</feature>
<dbReference type="SUPFAM" id="SSF57667">
    <property type="entry name" value="beta-beta-alpha zinc fingers"/>
    <property type="match status" value="3"/>
</dbReference>
<keyword evidence="7" id="KW-1185">Reference proteome</keyword>
<dbReference type="Gene3D" id="3.30.160.60">
    <property type="entry name" value="Classic Zinc Finger"/>
    <property type="match status" value="4"/>
</dbReference>
<evidence type="ECO:0000256" key="1">
    <source>
        <dbReference type="ARBA" id="ARBA00022723"/>
    </source>
</evidence>
<feature type="domain" description="C2H2-type" evidence="6">
    <location>
        <begin position="536"/>
        <end position="559"/>
    </location>
</feature>
<dbReference type="PROSITE" id="PS00028">
    <property type="entry name" value="ZINC_FINGER_C2H2_1"/>
    <property type="match status" value="5"/>
</dbReference>
<evidence type="ECO:0000259" key="6">
    <source>
        <dbReference type="PROSITE" id="PS50157"/>
    </source>
</evidence>
<evidence type="ECO:0000313" key="8">
    <source>
        <dbReference type="RefSeq" id="XP_028039017.1"/>
    </source>
</evidence>
<keyword evidence="2" id="KW-0677">Repeat</keyword>
<dbReference type="InterPro" id="IPR013087">
    <property type="entry name" value="Znf_C2H2_type"/>
</dbReference>
<dbReference type="RefSeq" id="XP_028039032.1">
    <property type="nucleotide sequence ID" value="XM_028183231.1"/>
</dbReference>
<feature type="domain" description="C2H2-type" evidence="6">
    <location>
        <begin position="171"/>
        <end position="198"/>
    </location>
</feature>
<dbReference type="Proteomes" id="UP000504629">
    <property type="component" value="Unplaced"/>
</dbReference>
<dbReference type="InterPro" id="IPR036236">
    <property type="entry name" value="Znf_C2H2_sf"/>
</dbReference>
<dbReference type="GO" id="GO:0008270">
    <property type="term" value="F:zinc ion binding"/>
    <property type="evidence" value="ECO:0007669"/>
    <property type="project" value="UniProtKB-KW"/>
</dbReference>
<dbReference type="GeneID" id="114249583"/>
<keyword evidence="1" id="KW-0479">Metal-binding</keyword>
<evidence type="ECO:0000256" key="5">
    <source>
        <dbReference type="PROSITE-ProRule" id="PRU00042"/>
    </source>
</evidence>
<keyword evidence="4" id="KW-0862">Zinc</keyword>
<dbReference type="Pfam" id="PF25412">
    <property type="entry name" value="zf-C2H2_ZNF592"/>
    <property type="match status" value="1"/>
</dbReference>
<dbReference type="AlphaFoldDB" id="A0A6J2KDM6"/>
<dbReference type="RefSeq" id="XP_028039024.1">
    <property type="nucleotide sequence ID" value="XM_028183223.1"/>
</dbReference>
<name>A0A6J2KDM6_BOMMA</name>
<organism evidence="7 8">
    <name type="scientific">Bombyx mandarina</name>
    <name type="common">Wild silk moth</name>
    <name type="synonym">Wild silkworm</name>
    <dbReference type="NCBI Taxonomy" id="7092"/>
    <lineage>
        <taxon>Eukaryota</taxon>
        <taxon>Metazoa</taxon>
        <taxon>Ecdysozoa</taxon>
        <taxon>Arthropoda</taxon>
        <taxon>Hexapoda</taxon>
        <taxon>Insecta</taxon>
        <taxon>Pterygota</taxon>
        <taxon>Neoptera</taxon>
        <taxon>Endopterygota</taxon>
        <taxon>Lepidoptera</taxon>
        <taxon>Glossata</taxon>
        <taxon>Ditrysia</taxon>
        <taxon>Bombycoidea</taxon>
        <taxon>Bombycidae</taxon>
        <taxon>Bombycinae</taxon>
        <taxon>Bombyx</taxon>
    </lineage>
</organism>
<dbReference type="KEGG" id="bman:114249583"/>
<dbReference type="InterPro" id="IPR057356">
    <property type="entry name" value="Znf-C2H2_ZNF592"/>
</dbReference>
<evidence type="ECO:0000256" key="4">
    <source>
        <dbReference type="ARBA" id="ARBA00022833"/>
    </source>
</evidence>
<keyword evidence="3 5" id="KW-0863">Zinc-finger</keyword>
<reference evidence="8 9" key="1">
    <citation type="submission" date="2025-04" db="UniProtKB">
        <authorList>
            <consortium name="RefSeq"/>
        </authorList>
    </citation>
    <scope>IDENTIFICATION</scope>
    <source>
        <tissue evidence="8 9">Silk gland</tissue>
    </source>
</reference>
<protein>
    <submittedName>
        <fullName evidence="8 10">Zinc finger protein 532-like isoform X1</fullName>
    </submittedName>
    <submittedName>
        <fullName evidence="9">Zinc finger protein 532-like isoform X2</fullName>
    </submittedName>
</protein>
<evidence type="ECO:0000313" key="9">
    <source>
        <dbReference type="RefSeq" id="XP_028039024.1"/>
    </source>
</evidence>
<dbReference type="OrthoDB" id="8856548at2759"/>
<evidence type="ECO:0000313" key="10">
    <source>
        <dbReference type="RefSeq" id="XP_028039032.1"/>
    </source>
</evidence>
<dbReference type="RefSeq" id="XP_028039017.1">
    <property type="nucleotide sequence ID" value="XM_028183216.1"/>
</dbReference>
<sequence length="624" mass="72493">MGTTDSHNDRLSIKNMIFTKALPNYTIPVPITGHKVFGCTDCGDKFVFESSYNDHINRRSVQISYMCRHCGFPKIFYNRCNLLFHIRSHSFKTATINVTDLRIDPLPLSFYNMDLIKTQGSDKPDQVTQPNPRKQCVVLNTCFECKKNISMANSAYKDRAKHFMEFTNETYTCPICLFTLPTVCGLKAHLRLHLKSPPFYCPECGIHISNKNVNYPYNHDCEGFKMMRATARLQCPVTKCNLFHPNDFKQHMKQTHLKKVYKCQFCVVACFNEVTMAKHLKIHNMDNKALIFYQCELCPGRLVLHNLIESHLGNHIQNNVYPCWTCGAVCNDAIALINHYTRKHNDKAPNIAKIVASVINETRTQLGSHRIYRVVKKCDHCHRSFIYKCQYDEIPILPNLCPYKCTKSLKMQSQNTDSDNDGNLICYMCKMVISEDWKQIKKHYSIHHNNIRCLDLKIDLPRIDLGKYLKKRSLKQTSNKEKSNPRIKRSKRLGMKMTKKRVFKSSYGCNMCSDKFENKNLLENHLKLHRDTLMAYQCMECGQSFAMKPSFSTHLLLEHKIMNVDDYIQNKKCFNGDALVTQQMNVSYEEPFSENQCKICKTLFESKEILEKHQCSQSGSLSQR</sequence>
<dbReference type="PROSITE" id="PS50157">
    <property type="entry name" value="ZINC_FINGER_C2H2_2"/>
    <property type="match status" value="4"/>
</dbReference>
<gene>
    <name evidence="8 9 10" type="primary">LOC114249583</name>
</gene>